<evidence type="ECO:0000259" key="10">
    <source>
        <dbReference type="Pfam" id="PF00697"/>
    </source>
</evidence>
<evidence type="ECO:0000256" key="2">
    <source>
        <dbReference type="ARBA" id="ARBA00004664"/>
    </source>
</evidence>
<dbReference type="CDD" id="cd00405">
    <property type="entry name" value="PRAI"/>
    <property type="match status" value="1"/>
</dbReference>
<sequence length="234" mass="24045">MTAPAGPSSTSSPAIKICGLNRPDMIRTAIEAGATHLGFVHFAPSPRHVDHADLARLAAGLPAGGPAKVLLTVDADWPVLDAAVDALAPDLLQLHGHETPERIDAVRSRYRLPVIKAAGIADAADVAALKPLAAAADLLLLDARPPRDATRPGGLGQAFDWRLLSGAEFAAAVGHTPWWLAGGLTPATVADAITRTRPQGVDVSSGVESAPGVKDPAAIRAFVSAARAAFDLKT</sequence>
<dbReference type="PANTHER" id="PTHR42894:SF1">
    <property type="entry name" value="N-(5'-PHOSPHORIBOSYL)ANTHRANILATE ISOMERASE"/>
    <property type="match status" value="1"/>
</dbReference>
<gene>
    <name evidence="9" type="primary">trpF</name>
    <name evidence="11" type="ORF">AUP44_18160</name>
</gene>
<keyword evidence="5 9" id="KW-0028">Amino-acid biosynthesis</keyword>
<protein>
    <recommendedName>
        <fullName evidence="4 9">N-(5'-phosphoribosyl)anthranilate isomerase</fullName>
        <shortName evidence="9">PRAI</shortName>
        <ecNumber evidence="3 9">5.3.1.24</ecNumber>
    </recommendedName>
</protein>
<dbReference type="SUPFAM" id="SSF51366">
    <property type="entry name" value="Ribulose-phoshate binding barrel"/>
    <property type="match status" value="1"/>
</dbReference>
<comment type="pathway">
    <text evidence="2 9">Amino-acid biosynthesis; L-tryptophan biosynthesis; L-tryptophan from chorismate: step 3/5.</text>
</comment>
<dbReference type="GO" id="GO:0000162">
    <property type="term" value="P:L-tryptophan biosynthetic process"/>
    <property type="evidence" value="ECO:0007669"/>
    <property type="project" value="UniProtKB-UniRule"/>
</dbReference>
<evidence type="ECO:0000256" key="7">
    <source>
        <dbReference type="ARBA" id="ARBA00023141"/>
    </source>
</evidence>
<comment type="similarity">
    <text evidence="9">Belongs to the TrpF family.</text>
</comment>
<keyword evidence="7 9" id="KW-0057">Aromatic amino acid biosynthesis</keyword>
<dbReference type="UniPathway" id="UPA00035">
    <property type="reaction ID" value="UER00042"/>
</dbReference>
<dbReference type="RefSeq" id="WP_062770545.1">
    <property type="nucleotide sequence ID" value="NZ_CP121045.1"/>
</dbReference>
<comment type="caution">
    <text evidence="11">The sequence shown here is derived from an EMBL/GenBank/DDBJ whole genome shotgun (WGS) entry which is preliminary data.</text>
</comment>
<dbReference type="Proteomes" id="UP000075787">
    <property type="component" value="Unassembled WGS sequence"/>
</dbReference>
<evidence type="ECO:0000256" key="6">
    <source>
        <dbReference type="ARBA" id="ARBA00022822"/>
    </source>
</evidence>
<dbReference type="GO" id="GO:0004640">
    <property type="term" value="F:phosphoribosylanthranilate isomerase activity"/>
    <property type="evidence" value="ECO:0007669"/>
    <property type="project" value="UniProtKB-UniRule"/>
</dbReference>
<keyword evidence="8 9" id="KW-0413">Isomerase</keyword>
<dbReference type="HAMAP" id="MF_00135">
    <property type="entry name" value="PRAI"/>
    <property type="match status" value="1"/>
</dbReference>
<dbReference type="InterPro" id="IPR001240">
    <property type="entry name" value="PRAI_dom"/>
</dbReference>
<dbReference type="InterPro" id="IPR044643">
    <property type="entry name" value="TrpF_fam"/>
</dbReference>
<proteinExistence type="inferred from homology"/>
<dbReference type="EC" id="5.3.1.24" evidence="3 9"/>
<evidence type="ECO:0000313" key="11">
    <source>
        <dbReference type="EMBL" id="KYO49322.1"/>
    </source>
</evidence>
<dbReference type="InterPro" id="IPR013785">
    <property type="entry name" value="Aldolase_TIM"/>
</dbReference>
<evidence type="ECO:0000256" key="3">
    <source>
        <dbReference type="ARBA" id="ARBA00012572"/>
    </source>
</evidence>
<accession>A0A162JJG7</accession>
<comment type="catalytic activity">
    <reaction evidence="1 9">
        <text>N-(5-phospho-beta-D-ribosyl)anthranilate = 1-(2-carboxyphenylamino)-1-deoxy-D-ribulose 5-phosphate</text>
        <dbReference type="Rhea" id="RHEA:21540"/>
        <dbReference type="ChEBI" id="CHEBI:18277"/>
        <dbReference type="ChEBI" id="CHEBI:58613"/>
        <dbReference type="EC" id="5.3.1.24"/>
    </reaction>
</comment>
<name>A0A162JJG7_9PROT</name>
<dbReference type="PANTHER" id="PTHR42894">
    <property type="entry name" value="N-(5'-PHOSPHORIBOSYL)ANTHRANILATE ISOMERASE"/>
    <property type="match status" value="1"/>
</dbReference>
<keyword evidence="6 9" id="KW-0822">Tryptophan biosynthesis</keyword>
<feature type="domain" description="N-(5'phosphoribosyl) anthranilate isomerase (PRAI)" evidence="10">
    <location>
        <begin position="15"/>
        <end position="224"/>
    </location>
</feature>
<evidence type="ECO:0000313" key="12">
    <source>
        <dbReference type="Proteomes" id="UP000075787"/>
    </source>
</evidence>
<dbReference type="InterPro" id="IPR011060">
    <property type="entry name" value="RibuloseP-bd_barrel"/>
</dbReference>
<evidence type="ECO:0000256" key="4">
    <source>
        <dbReference type="ARBA" id="ARBA00022272"/>
    </source>
</evidence>
<evidence type="ECO:0000256" key="9">
    <source>
        <dbReference type="HAMAP-Rule" id="MF_00135"/>
    </source>
</evidence>
<evidence type="ECO:0000256" key="1">
    <source>
        <dbReference type="ARBA" id="ARBA00001164"/>
    </source>
</evidence>
<dbReference type="OrthoDB" id="9796196at2"/>
<organism evidence="11 12">
    <name type="scientific">Tistrella mobilis</name>
    <dbReference type="NCBI Taxonomy" id="171437"/>
    <lineage>
        <taxon>Bacteria</taxon>
        <taxon>Pseudomonadati</taxon>
        <taxon>Pseudomonadota</taxon>
        <taxon>Alphaproteobacteria</taxon>
        <taxon>Geminicoccales</taxon>
        <taxon>Geminicoccaceae</taxon>
        <taxon>Tistrella</taxon>
    </lineage>
</organism>
<reference evidence="11 12" key="1">
    <citation type="submission" date="2015-12" db="EMBL/GenBank/DDBJ databases">
        <title>Genome sequence of Tistrella mobilis MCCC 1A02139.</title>
        <authorList>
            <person name="Lu L."/>
            <person name="Lai Q."/>
            <person name="Shao Z."/>
            <person name="Qian P."/>
        </authorList>
    </citation>
    <scope>NUCLEOTIDE SEQUENCE [LARGE SCALE GENOMIC DNA]</scope>
    <source>
        <strain evidence="11 12">MCCC 1A02139</strain>
    </source>
</reference>
<dbReference type="Pfam" id="PF00697">
    <property type="entry name" value="PRAI"/>
    <property type="match status" value="1"/>
</dbReference>
<evidence type="ECO:0000256" key="5">
    <source>
        <dbReference type="ARBA" id="ARBA00022605"/>
    </source>
</evidence>
<evidence type="ECO:0000256" key="8">
    <source>
        <dbReference type="ARBA" id="ARBA00023235"/>
    </source>
</evidence>
<dbReference type="AlphaFoldDB" id="A0A162JJG7"/>
<dbReference type="NCBIfam" id="NF002295">
    <property type="entry name" value="PRK01222.1-1"/>
    <property type="match status" value="1"/>
</dbReference>
<dbReference type="Gene3D" id="3.20.20.70">
    <property type="entry name" value="Aldolase class I"/>
    <property type="match status" value="1"/>
</dbReference>
<dbReference type="EMBL" id="LPZR01000229">
    <property type="protein sequence ID" value="KYO49322.1"/>
    <property type="molecule type" value="Genomic_DNA"/>
</dbReference>
<dbReference type="GeneID" id="97244039"/>